<protein>
    <submittedName>
        <fullName evidence="2">Fluoride ion transporter CrcB</fullName>
    </submittedName>
</protein>
<dbReference type="EMBL" id="CADCTK010000136">
    <property type="protein sequence ID" value="CAA9220887.1"/>
    <property type="molecule type" value="Genomic_DNA"/>
</dbReference>
<name>A0A6J4HFJ6_9CHLR</name>
<feature type="non-terminal residue" evidence="2">
    <location>
        <position position="126"/>
    </location>
</feature>
<sequence>ENSYLAAAWRGFRHRLPVRAFHLDQRAHYAAGVSLRSPDHQRVRQLSDRTAGGALRHAGACIAPCARGVAHGCARRLHHLFELFTRDLGPAARGAGRARGAERRRQRSARPGSRVGRDKGRPIHRI</sequence>
<evidence type="ECO:0000313" key="2">
    <source>
        <dbReference type="EMBL" id="CAA9220887.1"/>
    </source>
</evidence>
<proteinExistence type="predicted"/>
<feature type="non-terminal residue" evidence="2">
    <location>
        <position position="1"/>
    </location>
</feature>
<dbReference type="AlphaFoldDB" id="A0A6J4HFJ6"/>
<gene>
    <name evidence="2" type="ORF">AVDCRST_MAG26-535</name>
</gene>
<reference evidence="2" key="1">
    <citation type="submission" date="2020-02" db="EMBL/GenBank/DDBJ databases">
        <authorList>
            <person name="Meier V. D."/>
        </authorList>
    </citation>
    <scope>NUCLEOTIDE SEQUENCE</scope>
    <source>
        <strain evidence="2">AVDCRST_MAG26</strain>
    </source>
</reference>
<evidence type="ECO:0000256" key="1">
    <source>
        <dbReference type="SAM" id="MobiDB-lite"/>
    </source>
</evidence>
<feature type="compositionally biased region" description="Basic and acidic residues" evidence="1">
    <location>
        <begin position="115"/>
        <end position="126"/>
    </location>
</feature>
<feature type="region of interest" description="Disordered" evidence="1">
    <location>
        <begin position="91"/>
        <end position="126"/>
    </location>
</feature>
<organism evidence="2">
    <name type="scientific">uncultured Chloroflexia bacterium</name>
    <dbReference type="NCBI Taxonomy" id="1672391"/>
    <lineage>
        <taxon>Bacteria</taxon>
        <taxon>Bacillati</taxon>
        <taxon>Chloroflexota</taxon>
        <taxon>Chloroflexia</taxon>
        <taxon>environmental samples</taxon>
    </lineage>
</organism>
<accession>A0A6J4HFJ6</accession>